<dbReference type="EC" id="2.7.13.3" evidence="3"/>
<dbReference type="RefSeq" id="WP_380009239.1">
    <property type="nucleotide sequence ID" value="NZ_JBHLYR010000031.1"/>
</dbReference>
<feature type="compositionally biased region" description="Low complexity" evidence="10">
    <location>
        <begin position="375"/>
        <end position="394"/>
    </location>
</feature>
<keyword evidence="11" id="KW-0472">Membrane</keyword>
<dbReference type="InterPro" id="IPR050980">
    <property type="entry name" value="2C_sensor_his_kinase"/>
</dbReference>
<dbReference type="EMBL" id="JBHLYR010000031">
    <property type="protein sequence ID" value="MFB9992412.1"/>
    <property type="molecule type" value="Genomic_DNA"/>
</dbReference>
<keyword evidence="9" id="KW-0843">Virulence</keyword>
<dbReference type="InterPro" id="IPR003594">
    <property type="entry name" value="HATPase_dom"/>
</dbReference>
<dbReference type="PANTHER" id="PTHR44936">
    <property type="entry name" value="SENSOR PROTEIN CREC"/>
    <property type="match status" value="1"/>
</dbReference>
<evidence type="ECO:0000256" key="6">
    <source>
        <dbReference type="ARBA" id="ARBA00022679"/>
    </source>
</evidence>
<evidence type="ECO:0000313" key="13">
    <source>
        <dbReference type="EMBL" id="MFB9992412.1"/>
    </source>
</evidence>
<name>A0ABV6AY32_9DEIO</name>
<dbReference type="SUPFAM" id="SSF47384">
    <property type="entry name" value="Homodimeric domain of signal transducing histidine kinase"/>
    <property type="match status" value="1"/>
</dbReference>
<feature type="domain" description="Histidine kinase" evidence="12">
    <location>
        <begin position="147"/>
        <end position="355"/>
    </location>
</feature>
<dbReference type="InterPro" id="IPR004358">
    <property type="entry name" value="Sig_transdc_His_kin-like_C"/>
</dbReference>
<feature type="region of interest" description="Disordered" evidence="10">
    <location>
        <begin position="1"/>
        <end position="33"/>
    </location>
</feature>
<gene>
    <name evidence="13" type="ORF">ACFFLM_10590</name>
</gene>
<feature type="transmembrane region" description="Helical" evidence="11">
    <location>
        <begin position="68"/>
        <end position="89"/>
    </location>
</feature>
<evidence type="ECO:0000313" key="14">
    <source>
        <dbReference type="Proteomes" id="UP001589733"/>
    </source>
</evidence>
<dbReference type="CDD" id="cd00082">
    <property type="entry name" value="HisKA"/>
    <property type="match status" value="1"/>
</dbReference>
<feature type="compositionally biased region" description="Pro residues" evidence="10">
    <location>
        <begin position="352"/>
        <end position="363"/>
    </location>
</feature>
<dbReference type="PROSITE" id="PS50109">
    <property type="entry name" value="HIS_KIN"/>
    <property type="match status" value="1"/>
</dbReference>
<evidence type="ECO:0000256" key="9">
    <source>
        <dbReference type="ARBA" id="ARBA00023026"/>
    </source>
</evidence>
<comment type="catalytic activity">
    <reaction evidence="1">
        <text>ATP + protein L-histidine = ADP + protein N-phospho-L-histidine.</text>
        <dbReference type="EC" id="2.7.13.3"/>
    </reaction>
</comment>
<evidence type="ECO:0000256" key="2">
    <source>
        <dbReference type="ARBA" id="ARBA00004651"/>
    </source>
</evidence>
<reference evidence="13 14" key="1">
    <citation type="submission" date="2024-09" db="EMBL/GenBank/DDBJ databases">
        <authorList>
            <person name="Sun Q."/>
            <person name="Mori K."/>
        </authorList>
    </citation>
    <scope>NUCLEOTIDE SEQUENCE [LARGE SCALE GENOMIC DNA]</scope>
    <source>
        <strain evidence="13 14">JCM 13503</strain>
    </source>
</reference>
<evidence type="ECO:0000256" key="3">
    <source>
        <dbReference type="ARBA" id="ARBA00012438"/>
    </source>
</evidence>
<accession>A0ABV6AY32</accession>
<keyword evidence="4" id="KW-1003">Cell membrane</keyword>
<evidence type="ECO:0000256" key="10">
    <source>
        <dbReference type="SAM" id="MobiDB-lite"/>
    </source>
</evidence>
<dbReference type="InterPro" id="IPR036097">
    <property type="entry name" value="HisK_dim/P_sf"/>
</dbReference>
<dbReference type="InterPro" id="IPR003661">
    <property type="entry name" value="HisK_dim/P_dom"/>
</dbReference>
<dbReference type="InterPro" id="IPR005467">
    <property type="entry name" value="His_kinase_dom"/>
</dbReference>
<evidence type="ECO:0000256" key="1">
    <source>
        <dbReference type="ARBA" id="ARBA00000085"/>
    </source>
</evidence>
<organism evidence="13 14">
    <name type="scientific">Deinococcus oregonensis</name>
    <dbReference type="NCBI Taxonomy" id="1805970"/>
    <lineage>
        <taxon>Bacteria</taxon>
        <taxon>Thermotogati</taxon>
        <taxon>Deinococcota</taxon>
        <taxon>Deinococci</taxon>
        <taxon>Deinococcales</taxon>
        <taxon>Deinococcaceae</taxon>
        <taxon>Deinococcus</taxon>
    </lineage>
</organism>
<evidence type="ECO:0000256" key="5">
    <source>
        <dbReference type="ARBA" id="ARBA00022553"/>
    </source>
</evidence>
<evidence type="ECO:0000256" key="8">
    <source>
        <dbReference type="ARBA" id="ARBA00023012"/>
    </source>
</evidence>
<dbReference type="SMART" id="SM00387">
    <property type="entry name" value="HATPase_c"/>
    <property type="match status" value="1"/>
</dbReference>
<dbReference type="SMART" id="SM00388">
    <property type="entry name" value="HisKA"/>
    <property type="match status" value="1"/>
</dbReference>
<dbReference type="PANTHER" id="PTHR44936:SF9">
    <property type="entry name" value="SENSOR PROTEIN CREC"/>
    <property type="match status" value="1"/>
</dbReference>
<dbReference type="Gene3D" id="3.30.565.10">
    <property type="entry name" value="Histidine kinase-like ATPase, C-terminal domain"/>
    <property type="match status" value="1"/>
</dbReference>
<feature type="transmembrane region" description="Helical" evidence="11">
    <location>
        <begin position="43"/>
        <end position="62"/>
    </location>
</feature>
<dbReference type="Gene3D" id="1.10.287.130">
    <property type="match status" value="1"/>
</dbReference>
<keyword evidence="6" id="KW-0808">Transferase</keyword>
<evidence type="ECO:0000259" key="12">
    <source>
        <dbReference type="PROSITE" id="PS50109"/>
    </source>
</evidence>
<feature type="region of interest" description="Disordered" evidence="10">
    <location>
        <begin position="346"/>
        <end position="394"/>
    </location>
</feature>
<evidence type="ECO:0000256" key="11">
    <source>
        <dbReference type="SAM" id="Phobius"/>
    </source>
</evidence>
<dbReference type="CDD" id="cd00075">
    <property type="entry name" value="HATPase"/>
    <property type="match status" value="1"/>
</dbReference>
<keyword evidence="11" id="KW-1133">Transmembrane helix</keyword>
<keyword evidence="14" id="KW-1185">Reference proteome</keyword>
<dbReference type="Proteomes" id="UP001589733">
    <property type="component" value="Unassembled WGS sequence"/>
</dbReference>
<proteinExistence type="predicted"/>
<keyword evidence="7 13" id="KW-0418">Kinase</keyword>
<evidence type="ECO:0000256" key="4">
    <source>
        <dbReference type="ARBA" id="ARBA00022475"/>
    </source>
</evidence>
<comment type="caution">
    <text evidence="13">The sequence shown here is derived from an EMBL/GenBank/DDBJ whole genome shotgun (WGS) entry which is preliminary data.</text>
</comment>
<sequence length="394" mass="42233">MSGRDASMSTAPNRAAAPLASTGQAKRQSSGAVRRRATLRGQFTLVIFMLAFLPNLVLTFTAQPNVPTLTLMVWMLLVGLLCALTGYVLSGALLRPLNRLETEVNRGDFAQPHSDDPAEIRALRGAFTTLLDRLGTEQGRRSAFMATLVHDLKTPLIATGHLTHALTAYPLPEAERREVGLQIQAETARLLALVQQMADAHRFEREEVQVQSVQTDLRALLDGVARRVVSQAEARGVSLSVSGSGLAPVDAPVMERAVTNLTENAVRYAHTRVQLSVTAQGICVEDDGPGLSGDLADLAQPFNSQPALIAGQHYTAGTAGLGLFIVRRIAEAHGGQLLYERRPPEQLAPDLPEQPYPPPPPSVHDPTDTNIPAVPGTLSPSSSLFTLTLPEVTP</sequence>
<keyword evidence="5" id="KW-0597">Phosphoprotein</keyword>
<dbReference type="PRINTS" id="PR00344">
    <property type="entry name" value="BCTRLSENSOR"/>
</dbReference>
<dbReference type="GO" id="GO:0016301">
    <property type="term" value="F:kinase activity"/>
    <property type="evidence" value="ECO:0007669"/>
    <property type="project" value="UniProtKB-KW"/>
</dbReference>
<feature type="compositionally biased region" description="Polar residues" evidence="10">
    <location>
        <begin position="21"/>
        <end position="31"/>
    </location>
</feature>
<evidence type="ECO:0000256" key="7">
    <source>
        <dbReference type="ARBA" id="ARBA00022777"/>
    </source>
</evidence>
<comment type="subcellular location">
    <subcellularLocation>
        <location evidence="2">Cell membrane</location>
        <topology evidence="2">Multi-pass membrane protein</topology>
    </subcellularLocation>
</comment>
<dbReference type="Pfam" id="PF02518">
    <property type="entry name" value="HATPase_c"/>
    <property type="match status" value="1"/>
</dbReference>
<keyword evidence="8" id="KW-0902">Two-component regulatory system</keyword>
<keyword evidence="11" id="KW-0812">Transmembrane</keyword>
<protein>
    <recommendedName>
        <fullName evidence="3">histidine kinase</fullName>
        <ecNumber evidence="3">2.7.13.3</ecNumber>
    </recommendedName>
</protein>
<dbReference type="InterPro" id="IPR036890">
    <property type="entry name" value="HATPase_C_sf"/>
</dbReference>
<dbReference type="SUPFAM" id="SSF55874">
    <property type="entry name" value="ATPase domain of HSP90 chaperone/DNA topoisomerase II/histidine kinase"/>
    <property type="match status" value="1"/>
</dbReference>